<reference evidence="2 3" key="1">
    <citation type="submission" date="2024-02" db="EMBL/GenBank/DDBJ databases">
        <title>Herpetosiphon gulosus NBRC 112829.</title>
        <authorList>
            <person name="Ichikawa N."/>
            <person name="Katano-Makiyama Y."/>
            <person name="Hidaka K."/>
        </authorList>
    </citation>
    <scope>NUCLEOTIDE SEQUENCE [LARGE SCALE GENOMIC DNA]</scope>
    <source>
        <strain evidence="2 3">NBRC 112829</strain>
    </source>
</reference>
<dbReference type="SUPFAM" id="SSF50998">
    <property type="entry name" value="Quinoprotein alcohol dehydrogenase-like"/>
    <property type="match status" value="1"/>
</dbReference>
<name>A0ABP9X6S4_9CHLR</name>
<protein>
    <submittedName>
        <fullName evidence="2">Uncharacterized protein</fullName>
    </submittedName>
</protein>
<sequence>MQPRRERATPKSERNWWRFLPVLGAVGLIGLMLVLTFMPSSLDETNPNPSEVALLGSVTPSIHSSATIITAPFPTTILEQPPIQVVAATPQANSEPVLVDDATQPILNPDSSVYALLHSEDAEFDRLVRIVDGRVLPIAAVDSGSVNSTILLQAEQTLIIKRDQTLLGLATTTGELRWSFEIPADSFDPLVALDVTATGIYVLHEYGDESWQLHHLRLADAQVLTPMVEFQLSVVSVPDLLTKTGQVWFINNQELYRIDLKTNSYQNFGRALHNVLVGDSQSDAIGLFRSPTQLTLIDLQTEVERSVDLSQPVDDSIEVGLFSNDQQALLIQSYHSPTFLLYSIQDGKVKARLEYGYNSRAVPSTHADQWLITRINQPEPQLLRWNSATNTLTDVVIPAEIVGYTIVWMRELSGEPIVPVANDLEIILTPSPMLEAPMTNSIALVGNLTASSINIQRIDLNQQTLPVAADVVRVFPRYNQAPLLLQHPQPERWQLFDPITQQRAYWKFPKPLQADEFVPIYHPNQASMLAVVHQRVSSSNKFTGFSQLIEFNSLTGDWQILFDSDLWPELEYAQPIAWKVGAIYFLQTTNIQYIIWEVEWYPGFGFGGVTKIAEVPINLAVYPEASSPIVAKILVSPNQHWLLYPLRLTDQGVLMQVLDLNDQRNHQFALPLEALSRLSFSPFNNSFAVMLPDTENGGHYPGLYQLEQQQWYRLDPSSYEYYTQSPFLWSPDGRWLAVGFGHISDQQRISIYDAFESKLVLNSLIDPDLRPIALYDDSNTLLMRHWQQPQLTQMTWHDQEWQINWQLQGIDLDTDNIQYLYPR</sequence>
<keyword evidence="3" id="KW-1185">Reference proteome</keyword>
<evidence type="ECO:0000256" key="1">
    <source>
        <dbReference type="SAM" id="Phobius"/>
    </source>
</evidence>
<organism evidence="2 3">
    <name type="scientific">Herpetosiphon gulosus</name>
    <dbReference type="NCBI Taxonomy" id="1973496"/>
    <lineage>
        <taxon>Bacteria</taxon>
        <taxon>Bacillati</taxon>
        <taxon>Chloroflexota</taxon>
        <taxon>Chloroflexia</taxon>
        <taxon>Herpetosiphonales</taxon>
        <taxon>Herpetosiphonaceae</taxon>
        <taxon>Herpetosiphon</taxon>
    </lineage>
</organism>
<dbReference type="Proteomes" id="UP001428290">
    <property type="component" value="Unassembled WGS sequence"/>
</dbReference>
<gene>
    <name evidence="2" type="ORF">Hgul01_04900</name>
</gene>
<feature type="transmembrane region" description="Helical" evidence="1">
    <location>
        <begin position="20"/>
        <end position="38"/>
    </location>
</feature>
<keyword evidence="1" id="KW-1133">Transmembrane helix</keyword>
<keyword evidence="1" id="KW-0472">Membrane</keyword>
<dbReference type="SUPFAM" id="SSF82171">
    <property type="entry name" value="DPP6 N-terminal domain-like"/>
    <property type="match status" value="1"/>
</dbReference>
<accession>A0ABP9X6S4</accession>
<evidence type="ECO:0000313" key="2">
    <source>
        <dbReference type="EMBL" id="GAA5531076.1"/>
    </source>
</evidence>
<proteinExistence type="predicted"/>
<evidence type="ECO:0000313" key="3">
    <source>
        <dbReference type="Proteomes" id="UP001428290"/>
    </source>
</evidence>
<dbReference type="InterPro" id="IPR011047">
    <property type="entry name" value="Quinoprotein_ADH-like_sf"/>
</dbReference>
<dbReference type="RefSeq" id="WP_345724660.1">
    <property type="nucleotide sequence ID" value="NZ_BAABRU010000031.1"/>
</dbReference>
<comment type="caution">
    <text evidence="2">The sequence shown here is derived from an EMBL/GenBank/DDBJ whole genome shotgun (WGS) entry which is preliminary data.</text>
</comment>
<dbReference type="EMBL" id="BAABRU010000031">
    <property type="protein sequence ID" value="GAA5531076.1"/>
    <property type="molecule type" value="Genomic_DNA"/>
</dbReference>
<keyword evidence="1" id="KW-0812">Transmembrane</keyword>